<dbReference type="Proteomes" id="UP000239888">
    <property type="component" value="Chromosome"/>
</dbReference>
<evidence type="ECO:0000313" key="2">
    <source>
        <dbReference type="EMBL" id="AUZ46153.1"/>
    </source>
</evidence>
<organism evidence="2 3">
    <name type="scientific">Pseudomonas orientalis</name>
    <dbReference type="NCBI Taxonomy" id="76758"/>
    <lineage>
        <taxon>Bacteria</taxon>
        <taxon>Pseudomonadati</taxon>
        <taxon>Pseudomonadota</taxon>
        <taxon>Gammaproteobacteria</taxon>
        <taxon>Pseudomonadales</taxon>
        <taxon>Pseudomonadaceae</taxon>
        <taxon>Pseudomonas</taxon>
    </lineage>
</organism>
<evidence type="ECO:0000256" key="1">
    <source>
        <dbReference type="SAM" id="MobiDB-lite"/>
    </source>
</evidence>
<evidence type="ECO:0000313" key="3">
    <source>
        <dbReference type="Proteomes" id="UP000239888"/>
    </source>
</evidence>
<feature type="compositionally biased region" description="Polar residues" evidence="1">
    <location>
        <begin position="1"/>
        <end position="10"/>
    </location>
</feature>
<protein>
    <submittedName>
        <fullName evidence="2">Uncharacterized protein</fullName>
    </submittedName>
</protein>
<dbReference type="KEGG" id="poi:BOP93_11280"/>
<dbReference type="AlphaFoldDB" id="A0A2L0RVM9"/>
<dbReference type="RefSeq" id="WP_104502726.1">
    <property type="nucleotide sequence ID" value="NZ_CP018049.1"/>
</dbReference>
<gene>
    <name evidence="2" type="ORF">BOP93_11280</name>
</gene>
<feature type="region of interest" description="Disordered" evidence="1">
    <location>
        <begin position="1"/>
        <end position="28"/>
    </location>
</feature>
<dbReference type="EMBL" id="CP018049">
    <property type="protein sequence ID" value="AUZ46153.1"/>
    <property type="molecule type" value="Genomic_DNA"/>
</dbReference>
<sequence>MKEPTSSNLPITLCESPPHEPASPSPVNIDPPYVNGALRPNLDAEVGLGIRQIDPWLIVNFEKWFNFNVGDIYKFFCGSTSYALGAGEVYPEDLYKDRVQLVIPASLVPEGTIYPCFGEVTRVASDTPSTSPPQTWFTKTTRPGGRSIYPWFHSNLVIHLPDDLKDKTLDPVRAEAGVDLTCDVYPFCTVGDTIEVWWNGIAVFQKIDQQHVLGTKPIIVHVPKETIISGGSGAVSILFRVFDRVLNYSGEDPQWSKVVKLEADLEPGLLDPPHFVVGGKSVDELNFDTQGDEVFSAEMVVPRTLPALYTGGPSTPTPTGALIHVKLTQFYRDGSSNVVTLPAFAARIGLSSSIVLDNKYLEDVIDGQLRIEYTLTTSSGVFLRDSRRLGIRVFGTKKMMPPMRIEQDEGGLIDPEHPFIKAIFPVYSPYAANNSVTFRMEAPRPGGGLIEYEETVKAGAPPPPDRYRTVLQEDFAPFIGVGPVKVYYLVNDHQMRTLGPGVQTVRKSEVLEVIFGSVVAELPAPLLQYVDVFDNLDPASVIGGQLKLTLPYIRTVPGDKFLWTWLGANASGTTGGEVELFSDTAGKPVVELVDEAFVIANDNKEIRLSYTLVPKDGSRRYSQRRTITVGQALTLKRPEVSQATRYPDQLAAVAAINGATVVVDYPQMLPSHQVRCCWTGIAGIGTYCDTQYGSSSKVLHFHIDPEVVGANIRAQGHVIQVQYFVMRGEHETPSPVLALELLPPPLPEPYIEGHSYDGVLNLGSLNGTERAIEDHWHFSHRFQRMWFEMSGTYADGYPFYHAFYTADLVTQDGELNGIRPPAPFAELRKLKDGSPLIMRFGVTFDRSAELANAVWFKERRYTIQALPAQFPVPTLIEATGSGTLVTLAPLNAQYGAHVQVSYSPMYTSDVIFVEIVGKTAAGSAVIGPKYGETDGSVNVDVPAPVIAANIGNTPTQFTIRYTVTRGGETRPSVLLTVNLESLPVTELKKTVIRIDQASASGVIDVDALPGNATARVTTFPFIAPHLPVWLYLYGVRADGTPHNLPLMNGSIKAEVDAAWISQGYHLETVLIDYLRDLGNRSQVTLQFKAALNGVRDELQAIEFPPTRYTLQSAMIKECTTFNDNYMNYWLSEWPDAGIRRESNGNYFWQSTPTTGRGVSLYKVLTPATEGYYRVSFRYRINKFAAIGAPTFVEIHLGTLKWTQNVPTLNTWLSVNVPLGYLPGKPFEASVSVRNPTTGGVYDIDDICITQTPYPTVM</sequence>
<accession>A0A2L0RVM9</accession>
<name>A0A2L0RVM9_9PSED</name>
<proteinExistence type="predicted"/>
<reference evidence="2 3" key="1">
    <citation type="journal article" date="2018" name="Front. Microbiol.">
        <title>Pseudomonas orientalis F9: A Potent Antagonist against Phytopathogens with Phytotoxic Effect in the Apple Flower.</title>
        <authorList>
            <person name="Zengerer V."/>
            <person name="Schmid M."/>
            <person name="Bieri M."/>
            <person name="Muller D.C."/>
            <person name="Remus-Emsermann M.N.P."/>
            <person name="Ahrens C.H."/>
            <person name="Pelludat C."/>
        </authorList>
    </citation>
    <scope>NUCLEOTIDE SEQUENCE [LARGE SCALE GENOMIC DNA]</scope>
    <source>
        <strain evidence="2 3">F9</strain>
    </source>
</reference>